<dbReference type="EMBL" id="LQZT01000004">
    <property type="protein sequence ID" value="OCW58670.1"/>
    <property type="molecule type" value="Genomic_DNA"/>
</dbReference>
<reference evidence="1 2" key="1">
    <citation type="submission" date="2015-12" db="EMBL/GenBank/DDBJ databases">
        <authorList>
            <person name="Shamseldin A."/>
            <person name="Moawad H."/>
            <person name="Abd El-Rahim W.M."/>
            <person name="Sadowsky M.J."/>
        </authorList>
    </citation>
    <scope>NUCLEOTIDE SEQUENCE [LARGE SCALE GENOMIC DNA]</scope>
    <source>
        <strain evidence="1 2">JC234</strain>
    </source>
</reference>
<comment type="caution">
    <text evidence="1">The sequence shown here is derived from an EMBL/GenBank/DDBJ whole genome shotgun (WGS) entry which is preliminary data.</text>
</comment>
<gene>
    <name evidence="1" type="ORF">AWJ14_00080</name>
</gene>
<organism evidence="1 2">
    <name type="scientific">Hoeflea olei</name>
    <dbReference type="NCBI Taxonomy" id="1480615"/>
    <lineage>
        <taxon>Bacteria</taxon>
        <taxon>Pseudomonadati</taxon>
        <taxon>Pseudomonadota</taxon>
        <taxon>Alphaproteobacteria</taxon>
        <taxon>Hyphomicrobiales</taxon>
        <taxon>Rhizobiaceae</taxon>
        <taxon>Hoeflea</taxon>
    </lineage>
</organism>
<evidence type="ECO:0000313" key="2">
    <source>
        <dbReference type="Proteomes" id="UP000094795"/>
    </source>
</evidence>
<accession>A0A1C1YZ30</accession>
<proteinExistence type="predicted"/>
<dbReference type="STRING" id="1480615.AWJ14_00080"/>
<evidence type="ECO:0000313" key="1">
    <source>
        <dbReference type="EMBL" id="OCW58670.1"/>
    </source>
</evidence>
<dbReference type="RefSeq" id="WP_066175633.1">
    <property type="nucleotide sequence ID" value="NZ_LQZT01000004.1"/>
</dbReference>
<keyword evidence="2" id="KW-1185">Reference proteome</keyword>
<protein>
    <submittedName>
        <fullName evidence="1">Uncharacterized protein</fullName>
    </submittedName>
</protein>
<dbReference type="AlphaFoldDB" id="A0A1C1YZ30"/>
<name>A0A1C1YZ30_9HYPH</name>
<dbReference type="Proteomes" id="UP000094795">
    <property type="component" value="Unassembled WGS sequence"/>
</dbReference>
<sequence length="118" mass="13454">MTGLPTHLIVQGLALFAWVAPVHADMVVVNGRSVVNQDRLSLEVYKNDGCPISMQFLRDNSVDRFFTCEGDWDWDDVKALTRYYRDRVNIEREVDYFDVANSFPNACKAVDYRPGGSC</sequence>